<dbReference type="SUPFAM" id="SSF53335">
    <property type="entry name" value="S-adenosyl-L-methionine-dependent methyltransferases"/>
    <property type="match status" value="1"/>
</dbReference>
<proteinExistence type="predicted"/>
<dbReference type="PANTHER" id="PTHR43861">
    <property type="entry name" value="TRANS-ACONITATE 2-METHYLTRANSFERASE-RELATED"/>
    <property type="match status" value="1"/>
</dbReference>
<dbReference type="EMBL" id="JACJQY010000040">
    <property type="protein sequence ID" value="MBD2319044.1"/>
    <property type="molecule type" value="Genomic_DNA"/>
</dbReference>
<dbReference type="Gene3D" id="3.40.50.150">
    <property type="entry name" value="Vaccinia Virus protein VP39"/>
    <property type="match status" value="1"/>
</dbReference>
<keyword evidence="1" id="KW-0489">Methyltransferase</keyword>
<gene>
    <name evidence="1" type="ORF">H6G05_19625</name>
</gene>
<dbReference type="CDD" id="cd02440">
    <property type="entry name" value="AdoMet_MTases"/>
    <property type="match status" value="1"/>
</dbReference>
<comment type="caution">
    <text evidence="1">The sequence shown here is derived from an EMBL/GenBank/DDBJ whole genome shotgun (WGS) entry which is preliminary data.</text>
</comment>
<dbReference type="RefSeq" id="WP_190580630.1">
    <property type="nucleotide sequence ID" value="NZ_CAWPQU010000035.1"/>
</dbReference>
<keyword evidence="2" id="KW-1185">Reference proteome</keyword>
<protein>
    <submittedName>
        <fullName evidence="1">Class I SAM-dependent methyltransferase</fullName>
    </submittedName>
</protein>
<keyword evidence="1" id="KW-0808">Transferase</keyword>
<dbReference type="GO" id="GO:0032259">
    <property type="term" value="P:methylation"/>
    <property type="evidence" value="ECO:0007669"/>
    <property type="project" value="UniProtKB-KW"/>
</dbReference>
<evidence type="ECO:0000313" key="2">
    <source>
        <dbReference type="Proteomes" id="UP000618445"/>
    </source>
</evidence>
<dbReference type="Pfam" id="PF13489">
    <property type="entry name" value="Methyltransf_23"/>
    <property type="match status" value="1"/>
</dbReference>
<reference evidence="1 2" key="1">
    <citation type="journal article" date="2020" name="ISME J.">
        <title>Comparative genomics reveals insights into cyanobacterial evolution and habitat adaptation.</title>
        <authorList>
            <person name="Chen M.Y."/>
            <person name="Teng W.K."/>
            <person name="Zhao L."/>
            <person name="Hu C.X."/>
            <person name="Zhou Y.K."/>
            <person name="Han B.P."/>
            <person name="Song L.R."/>
            <person name="Shu W.S."/>
        </authorList>
    </citation>
    <scope>NUCLEOTIDE SEQUENCE [LARGE SCALE GENOMIC DNA]</scope>
    <source>
        <strain evidence="1 2">FACHB-1050</strain>
    </source>
</reference>
<name>A0ABR8CE90_9CYAN</name>
<organism evidence="1 2">
    <name type="scientific">Phormidium tenue FACHB-1050</name>
    <dbReference type="NCBI Taxonomy" id="2692857"/>
    <lineage>
        <taxon>Bacteria</taxon>
        <taxon>Bacillati</taxon>
        <taxon>Cyanobacteriota</taxon>
        <taxon>Cyanophyceae</taxon>
        <taxon>Oscillatoriophycideae</taxon>
        <taxon>Oscillatoriales</taxon>
        <taxon>Oscillatoriaceae</taxon>
        <taxon>Phormidium</taxon>
    </lineage>
</organism>
<accession>A0ABR8CE90</accession>
<dbReference type="GO" id="GO:0008168">
    <property type="term" value="F:methyltransferase activity"/>
    <property type="evidence" value="ECO:0007669"/>
    <property type="project" value="UniProtKB-KW"/>
</dbReference>
<sequence length="304" mass="35827">MITSPLTHSQNLTLLKTFNTDQLINDWKNIFNIDITEELHNYPEVYLFQCNESKLRFFFPFDIAGSDKLYEQLEEFDWYYMPRKWEHDVAVEDLRGCNEVLEVGCGRGDFVQRLCQEEKIKTQGIELNSIAVDYGQRHGVPIYQQDIHDLAAEKPNSFDAICTFQVLEHIPDSIHFLESMIQLLRPHGKLIISVPNYLSFTRYCDKNLLDQPPHHMTQWSLTTFHSLTQLLPIKLEHYSYEPLAEYHVDWYLRTQIARLPKIWALSRIANKAIQVFIKPLLKKSLFLRRLITGHTIYICFSKSC</sequence>
<dbReference type="Proteomes" id="UP000618445">
    <property type="component" value="Unassembled WGS sequence"/>
</dbReference>
<evidence type="ECO:0000313" key="1">
    <source>
        <dbReference type="EMBL" id="MBD2319044.1"/>
    </source>
</evidence>
<dbReference type="InterPro" id="IPR029063">
    <property type="entry name" value="SAM-dependent_MTases_sf"/>
</dbReference>
<dbReference type="PANTHER" id="PTHR43861:SF6">
    <property type="entry name" value="METHYLTRANSFERASE TYPE 11"/>
    <property type="match status" value="1"/>
</dbReference>